<evidence type="ECO:0000313" key="2">
    <source>
        <dbReference type="Proteomes" id="UP000218263"/>
    </source>
</evidence>
<protein>
    <submittedName>
        <fullName evidence="1">Uncharacterized protein</fullName>
    </submittedName>
</protein>
<sequence length="88" mass="10138">MGVKISNRCEKITLLLEKGRFEKITYNEKLALGIHLIQCRACRQYRKDSRYLNKAMAQCFKTSKISPAKLNAIFKDSLAEQIRSRSGN</sequence>
<gene>
    <name evidence="1" type="ORF">MgSA37_00073</name>
</gene>
<dbReference type="EMBL" id="AP017313">
    <property type="protein sequence ID" value="BAU51924.1"/>
    <property type="molecule type" value="Genomic_DNA"/>
</dbReference>
<evidence type="ECO:0000313" key="1">
    <source>
        <dbReference type="EMBL" id="BAU51924.1"/>
    </source>
</evidence>
<proteinExistence type="predicted"/>
<name>A0A0X8X1F5_9SPHI</name>
<keyword evidence="2" id="KW-1185">Reference proteome</keyword>
<reference evidence="1 2" key="1">
    <citation type="submission" date="2015-12" db="EMBL/GenBank/DDBJ databases">
        <title>Genome sequence of Mucilaginibacter gotjawali.</title>
        <authorList>
            <person name="Lee J.S."/>
            <person name="Lee K.C."/>
            <person name="Kim K.K."/>
            <person name="Lee B.W."/>
        </authorList>
    </citation>
    <scope>NUCLEOTIDE SEQUENCE [LARGE SCALE GENOMIC DNA]</scope>
    <source>
        <strain evidence="1 2">SA3-7</strain>
    </source>
</reference>
<dbReference type="KEGG" id="mgot:MgSA37_00073"/>
<dbReference type="AlphaFoldDB" id="A0A0X8X1F5"/>
<organism evidence="1 2">
    <name type="scientific">Mucilaginibacter gotjawali</name>
    <dbReference type="NCBI Taxonomy" id="1550579"/>
    <lineage>
        <taxon>Bacteria</taxon>
        <taxon>Pseudomonadati</taxon>
        <taxon>Bacteroidota</taxon>
        <taxon>Sphingobacteriia</taxon>
        <taxon>Sphingobacteriales</taxon>
        <taxon>Sphingobacteriaceae</taxon>
        <taxon>Mucilaginibacter</taxon>
    </lineage>
</organism>
<accession>A0A0X8X1F5</accession>
<dbReference type="Proteomes" id="UP000218263">
    <property type="component" value="Chromosome"/>
</dbReference>